<name>A0ABY7AY98_9PSEU</name>
<accession>A0ABY7AY98</accession>
<dbReference type="InterPro" id="IPR012338">
    <property type="entry name" value="Beta-lactam/transpept-like"/>
</dbReference>
<dbReference type="GO" id="GO:0016787">
    <property type="term" value="F:hydrolase activity"/>
    <property type="evidence" value="ECO:0007669"/>
    <property type="project" value="UniProtKB-KW"/>
</dbReference>
<dbReference type="RefSeq" id="WP_268754907.1">
    <property type="nucleotide sequence ID" value="NZ_CP113836.1"/>
</dbReference>
<dbReference type="Proteomes" id="UP001163203">
    <property type="component" value="Chromosome"/>
</dbReference>
<evidence type="ECO:0000313" key="4">
    <source>
        <dbReference type="Proteomes" id="UP001163203"/>
    </source>
</evidence>
<feature type="domain" description="Beta-lactamase-related" evidence="2">
    <location>
        <begin position="45"/>
        <end position="362"/>
    </location>
</feature>
<sequence length="380" mass="39537">MARIGMRRLGVALGAIAVAATVGAPGSAVAAQAADHAGVQTVLEGYQAHTGPGAAVHAGDASHSWDLHVGPKVVNTNQFIGPNDAFRAASQTKTFTAAVVLQLVDEGKVALDSPIERYLPGVVDGNGYDGNRITVRQILQQTSGVNGYSNASAASDGTYDLRELIRAGLAANPPKSDPVWNYSNINYYIAGLLIEQITSMPARDAITDRIIRPLGLSQTSLPAPGDKSLPGAYVHGYRGGTSGPFYLWLDTTFGDWGSGIAEPSYWSTAGALVSTLSDLAAFDQDLLNGKVVSPASLAEMRKTVATGAPGLEYYGLGLWAHDLSCGGQAWGLLGDLSTGYSSATMATDDGRHAAVVTNTFADGNKPTRVDVLDAALCDKE</sequence>
<dbReference type="Gene3D" id="3.40.710.10">
    <property type="entry name" value="DD-peptidase/beta-lactamase superfamily"/>
    <property type="match status" value="1"/>
</dbReference>
<evidence type="ECO:0000313" key="3">
    <source>
        <dbReference type="EMBL" id="WAL64685.1"/>
    </source>
</evidence>
<keyword evidence="1" id="KW-0732">Signal</keyword>
<protein>
    <submittedName>
        <fullName evidence="3">Serine hydrolase</fullName>
    </submittedName>
</protein>
<evidence type="ECO:0000256" key="1">
    <source>
        <dbReference type="SAM" id="SignalP"/>
    </source>
</evidence>
<dbReference type="PANTHER" id="PTHR46825:SF7">
    <property type="entry name" value="D-ALANYL-D-ALANINE CARBOXYPEPTIDASE"/>
    <property type="match status" value="1"/>
</dbReference>
<proteinExistence type="predicted"/>
<keyword evidence="4" id="KW-1185">Reference proteome</keyword>
<dbReference type="Pfam" id="PF00144">
    <property type="entry name" value="Beta-lactamase"/>
    <property type="match status" value="1"/>
</dbReference>
<evidence type="ECO:0000259" key="2">
    <source>
        <dbReference type="Pfam" id="PF00144"/>
    </source>
</evidence>
<organism evidence="3 4">
    <name type="scientific">Amycolatopsis cynarae</name>
    <dbReference type="NCBI Taxonomy" id="2995223"/>
    <lineage>
        <taxon>Bacteria</taxon>
        <taxon>Bacillati</taxon>
        <taxon>Actinomycetota</taxon>
        <taxon>Actinomycetes</taxon>
        <taxon>Pseudonocardiales</taxon>
        <taxon>Pseudonocardiaceae</taxon>
        <taxon>Amycolatopsis</taxon>
    </lineage>
</organism>
<dbReference type="InterPro" id="IPR001466">
    <property type="entry name" value="Beta-lactam-related"/>
</dbReference>
<dbReference type="SUPFAM" id="SSF56601">
    <property type="entry name" value="beta-lactamase/transpeptidase-like"/>
    <property type="match status" value="1"/>
</dbReference>
<feature type="chain" id="PRO_5046880370" evidence="1">
    <location>
        <begin position="31"/>
        <end position="380"/>
    </location>
</feature>
<keyword evidence="3" id="KW-0378">Hydrolase</keyword>
<dbReference type="EMBL" id="CP113836">
    <property type="protein sequence ID" value="WAL64685.1"/>
    <property type="molecule type" value="Genomic_DNA"/>
</dbReference>
<reference evidence="3" key="1">
    <citation type="submission" date="2022-11" db="EMBL/GenBank/DDBJ databases">
        <authorList>
            <person name="Mo P."/>
        </authorList>
    </citation>
    <scope>NUCLEOTIDE SEQUENCE</scope>
    <source>
        <strain evidence="3">HUAS 11-8</strain>
    </source>
</reference>
<dbReference type="InterPro" id="IPR050491">
    <property type="entry name" value="AmpC-like"/>
</dbReference>
<feature type="signal peptide" evidence="1">
    <location>
        <begin position="1"/>
        <end position="30"/>
    </location>
</feature>
<gene>
    <name evidence="3" type="ORF">ORV05_27540</name>
</gene>
<dbReference type="PANTHER" id="PTHR46825">
    <property type="entry name" value="D-ALANYL-D-ALANINE-CARBOXYPEPTIDASE/ENDOPEPTIDASE AMPH"/>
    <property type="match status" value="1"/>
</dbReference>